<dbReference type="SUPFAM" id="SSF53098">
    <property type="entry name" value="Ribonuclease H-like"/>
    <property type="match status" value="1"/>
</dbReference>
<evidence type="ECO:0000313" key="2">
    <source>
        <dbReference type="EMBL" id="RHZ59146.1"/>
    </source>
</evidence>
<dbReference type="OrthoDB" id="2433830at2759"/>
<dbReference type="PROSITE" id="PS50879">
    <property type="entry name" value="RNASE_H_1"/>
    <property type="match status" value="1"/>
</dbReference>
<gene>
    <name evidence="2" type="ORF">Glove_365g20</name>
</gene>
<dbReference type="InterPro" id="IPR036397">
    <property type="entry name" value="RNaseH_sf"/>
</dbReference>
<evidence type="ECO:0000259" key="1">
    <source>
        <dbReference type="PROSITE" id="PS50879"/>
    </source>
</evidence>
<reference evidence="2 3" key="1">
    <citation type="submission" date="2018-08" db="EMBL/GenBank/DDBJ databases">
        <title>Genome and evolution of the arbuscular mycorrhizal fungus Diversispora epigaea (formerly Glomus versiforme) and its bacterial endosymbionts.</title>
        <authorList>
            <person name="Sun X."/>
            <person name="Fei Z."/>
            <person name="Harrison M."/>
        </authorList>
    </citation>
    <scope>NUCLEOTIDE SEQUENCE [LARGE SCALE GENOMIC DNA]</scope>
    <source>
        <strain evidence="2 3">IT104</strain>
    </source>
</reference>
<dbReference type="AlphaFoldDB" id="A0A397HC57"/>
<dbReference type="InterPro" id="IPR012337">
    <property type="entry name" value="RNaseH-like_sf"/>
</dbReference>
<dbReference type="EMBL" id="PQFF01000331">
    <property type="protein sequence ID" value="RHZ59146.1"/>
    <property type="molecule type" value="Genomic_DNA"/>
</dbReference>
<accession>A0A397HC57</accession>
<sequence length="153" mass="17129">MAILTAVYATPKSSTLIIHTDSQASIDSINNSLDVNAKIHKKLKNWTLLYAIKELIVVQDIHLQLVKVKAHSGIEHNKLADKLAKDGIFQSKCIPNIPSLSSVNAIGQWRSKIIEVPLRGFVKKIGTSRHTAQWRLLNRHLDVMSDYKSQQVA</sequence>
<comment type="caution">
    <text evidence="2">The sequence shown here is derived from an EMBL/GenBank/DDBJ whole genome shotgun (WGS) entry which is preliminary data.</text>
</comment>
<dbReference type="Pfam" id="PF00075">
    <property type="entry name" value="RNase_H"/>
    <property type="match status" value="1"/>
</dbReference>
<protein>
    <recommendedName>
        <fullName evidence="1">RNase H type-1 domain-containing protein</fullName>
    </recommendedName>
</protein>
<proteinExistence type="predicted"/>
<feature type="domain" description="RNase H type-1" evidence="1">
    <location>
        <begin position="1"/>
        <end position="89"/>
    </location>
</feature>
<dbReference type="Proteomes" id="UP000266861">
    <property type="component" value="Unassembled WGS sequence"/>
</dbReference>
<keyword evidence="3" id="KW-1185">Reference proteome</keyword>
<evidence type="ECO:0000313" key="3">
    <source>
        <dbReference type="Proteomes" id="UP000266861"/>
    </source>
</evidence>
<dbReference type="InterPro" id="IPR002156">
    <property type="entry name" value="RNaseH_domain"/>
</dbReference>
<organism evidence="2 3">
    <name type="scientific">Diversispora epigaea</name>
    <dbReference type="NCBI Taxonomy" id="1348612"/>
    <lineage>
        <taxon>Eukaryota</taxon>
        <taxon>Fungi</taxon>
        <taxon>Fungi incertae sedis</taxon>
        <taxon>Mucoromycota</taxon>
        <taxon>Glomeromycotina</taxon>
        <taxon>Glomeromycetes</taxon>
        <taxon>Diversisporales</taxon>
        <taxon>Diversisporaceae</taxon>
        <taxon>Diversispora</taxon>
    </lineage>
</organism>
<dbReference type="Gene3D" id="3.30.420.10">
    <property type="entry name" value="Ribonuclease H-like superfamily/Ribonuclease H"/>
    <property type="match status" value="1"/>
</dbReference>
<name>A0A397HC57_9GLOM</name>
<dbReference type="GO" id="GO:0004523">
    <property type="term" value="F:RNA-DNA hybrid ribonuclease activity"/>
    <property type="evidence" value="ECO:0007669"/>
    <property type="project" value="InterPro"/>
</dbReference>
<dbReference type="GO" id="GO:0003676">
    <property type="term" value="F:nucleic acid binding"/>
    <property type="evidence" value="ECO:0007669"/>
    <property type="project" value="InterPro"/>
</dbReference>